<name>A0AAD6NNT9_DREDA</name>
<evidence type="ECO:0000256" key="1">
    <source>
        <dbReference type="ARBA" id="ARBA00004370"/>
    </source>
</evidence>
<evidence type="ECO:0000313" key="7">
    <source>
        <dbReference type="EMBL" id="KAJ6264835.1"/>
    </source>
</evidence>
<comment type="caution">
    <text evidence="7">The sequence shown here is derived from an EMBL/GenBank/DDBJ whole genome shotgun (WGS) entry which is preliminary data.</text>
</comment>
<keyword evidence="3 6" id="KW-0812">Transmembrane</keyword>
<organism evidence="7 8">
    <name type="scientific">Drechslerella dactyloides</name>
    <name type="common">Nematode-trapping fungus</name>
    <name type="synonym">Arthrobotrys dactyloides</name>
    <dbReference type="NCBI Taxonomy" id="74499"/>
    <lineage>
        <taxon>Eukaryota</taxon>
        <taxon>Fungi</taxon>
        <taxon>Dikarya</taxon>
        <taxon>Ascomycota</taxon>
        <taxon>Pezizomycotina</taxon>
        <taxon>Orbiliomycetes</taxon>
        <taxon>Orbiliales</taxon>
        <taxon>Orbiliaceae</taxon>
        <taxon>Drechslerella</taxon>
    </lineage>
</organism>
<dbReference type="GO" id="GO:0005741">
    <property type="term" value="C:mitochondrial outer membrane"/>
    <property type="evidence" value="ECO:0007669"/>
    <property type="project" value="TreeGrafter"/>
</dbReference>
<evidence type="ECO:0000256" key="3">
    <source>
        <dbReference type="ARBA" id="ARBA00022692"/>
    </source>
</evidence>
<evidence type="ECO:0000256" key="5">
    <source>
        <dbReference type="ARBA" id="ARBA00023136"/>
    </source>
</evidence>
<reference evidence="7" key="1">
    <citation type="submission" date="2023-01" db="EMBL/GenBank/DDBJ databases">
        <title>The chitinases involved in constricting ring structure development in the nematode-trapping fungus Drechslerella dactyloides.</title>
        <authorList>
            <person name="Wang R."/>
            <person name="Zhang L."/>
            <person name="Tang P."/>
            <person name="Li S."/>
            <person name="Liang L."/>
        </authorList>
    </citation>
    <scope>NUCLEOTIDE SEQUENCE</scope>
    <source>
        <strain evidence="7">YMF1.00031</strain>
    </source>
</reference>
<feature type="transmembrane region" description="Helical" evidence="6">
    <location>
        <begin position="101"/>
        <end position="119"/>
    </location>
</feature>
<keyword evidence="5 6" id="KW-0472">Membrane</keyword>
<dbReference type="Pfam" id="PF04930">
    <property type="entry name" value="FUN14"/>
    <property type="match status" value="1"/>
</dbReference>
<dbReference type="InterPro" id="IPR007014">
    <property type="entry name" value="FUN14"/>
</dbReference>
<evidence type="ECO:0000313" key="8">
    <source>
        <dbReference type="Proteomes" id="UP001221413"/>
    </source>
</evidence>
<sequence>MAAFLRRPVALRVTLAFSVPTAYLSSQLLLPHSRSRILQCQAAPYLQDRISEAQSQQKARPLVANDEARSRGSTVFTPSDFRQISIGSFAGVMCGYTFGRMSRFVAIVLVAIVLVVQYAERKGFRVVPWQRFQRFIDEVDARRAVTENWAFKYSFGSAFCLSAWFAN</sequence>
<accession>A0AAD6NNT9</accession>
<keyword evidence="8" id="KW-1185">Reference proteome</keyword>
<evidence type="ECO:0008006" key="9">
    <source>
        <dbReference type="Google" id="ProtNLM"/>
    </source>
</evidence>
<dbReference type="EMBL" id="JAQGDS010000001">
    <property type="protein sequence ID" value="KAJ6264835.1"/>
    <property type="molecule type" value="Genomic_DNA"/>
</dbReference>
<comment type="subcellular location">
    <subcellularLocation>
        <location evidence="1">Membrane</location>
    </subcellularLocation>
</comment>
<proteinExistence type="inferred from homology"/>
<evidence type="ECO:0000256" key="6">
    <source>
        <dbReference type="SAM" id="Phobius"/>
    </source>
</evidence>
<comment type="similarity">
    <text evidence="2">Belongs to the FUN14 family.</text>
</comment>
<dbReference type="PANTHER" id="PTHR21346:SF0">
    <property type="entry name" value="RE45833P"/>
    <property type="match status" value="1"/>
</dbReference>
<protein>
    <recommendedName>
        <fullName evidence="9">FUN14 family protein</fullName>
    </recommendedName>
</protein>
<gene>
    <name evidence="7" type="ORF">Dda_0988</name>
</gene>
<dbReference type="AlphaFoldDB" id="A0AAD6NNT9"/>
<evidence type="ECO:0000256" key="2">
    <source>
        <dbReference type="ARBA" id="ARBA00009160"/>
    </source>
</evidence>
<dbReference type="Proteomes" id="UP001221413">
    <property type="component" value="Unassembled WGS sequence"/>
</dbReference>
<evidence type="ECO:0000256" key="4">
    <source>
        <dbReference type="ARBA" id="ARBA00022989"/>
    </source>
</evidence>
<dbReference type="GO" id="GO:0000422">
    <property type="term" value="P:autophagy of mitochondrion"/>
    <property type="evidence" value="ECO:0007669"/>
    <property type="project" value="TreeGrafter"/>
</dbReference>
<keyword evidence="4 6" id="KW-1133">Transmembrane helix</keyword>
<dbReference type="PANTHER" id="PTHR21346">
    <property type="entry name" value="FUN14 DOMAIN CONTAINING"/>
    <property type="match status" value="1"/>
</dbReference>